<dbReference type="Pfam" id="PF00877">
    <property type="entry name" value="NLPC_P60"/>
    <property type="match status" value="1"/>
</dbReference>
<dbReference type="Proteomes" id="UP000198956">
    <property type="component" value="Unassembled WGS sequence"/>
</dbReference>
<evidence type="ECO:0000256" key="1">
    <source>
        <dbReference type="ARBA" id="ARBA00007074"/>
    </source>
</evidence>
<accession>A0A1G8BZM9</accession>
<feature type="signal peptide" evidence="5">
    <location>
        <begin position="1"/>
        <end position="31"/>
    </location>
</feature>
<dbReference type="AlphaFoldDB" id="A0A1G8BZM9"/>
<evidence type="ECO:0000256" key="3">
    <source>
        <dbReference type="ARBA" id="ARBA00022801"/>
    </source>
</evidence>
<keyword evidence="3" id="KW-0378">Hydrolase</keyword>
<reference evidence="8 9" key="1">
    <citation type="submission" date="2016-10" db="EMBL/GenBank/DDBJ databases">
        <authorList>
            <person name="de Groot N.N."/>
        </authorList>
    </citation>
    <scope>NUCLEOTIDE SEQUENCE [LARGE SCALE GENOMIC DNA]</scope>
    <source>
        <strain evidence="8 9">L 420-91</strain>
    </source>
</reference>
<protein>
    <submittedName>
        <fullName evidence="7">C40 family peptidase</fullName>
    </submittedName>
    <submittedName>
        <fullName evidence="8">NlpC/P60 family protein</fullName>
    </submittedName>
</protein>
<feature type="chain" id="PRO_5011729938" evidence="5">
    <location>
        <begin position="32"/>
        <end position="154"/>
    </location>
</feature>
<dbReference type="PANTHER" id="PTHR47053:SF1">
    <property type="entry name" value="MUREIN DD-ENDOPEPTIDASE MEPH-RELATED"/>
    <property type="match status" value="1"/>
</dbReference>
<evidence type="ECO:0000313" key="8">
    <source>
        <dbReference type="EMBL" id="SDH38687.1"/>
    </source>
</evidence>
<evidence type="ECO:0000256" key="5">
    <source>
        <dbReference type="SAM" id="SignalP"/>
    </source>
</evidence>
<dbReference type="GO" id="GO:0006508">
    <property type="term" value="P:proteolysis"/>
    <property type="evidence" value="ECO:0007669"/>
    <property type="project" value="UniProtKB-KW"/>
</dbReference>
<evidence type="ECO:0000259" key="6">
    <source>
        <dbReference type="PROSITE" id="PS51935"/>
    </source>
</evidence>
<dbReference type="PROSITE" id="PS51935">
    <property type="entry name" value="NLPC_P60"/>
    <property type="match status" value="1"/>
</dbReference>
<dbReference type="EMBL" id="FNDE01000022">
    <property type="protein sequence ID" value="SDH38687.1"/>
    <property type="molecule type" value="Genomic_DNA"/>
</dbReference>
<sequence length="154" mass="16922">MKKKKIMIFAISGTIALSALFAPIGTRTASAAENSLVEIAKSLIGTPYKWGGTTKSGFDCSGFLNYLFKREKISLPRTAAAMYQRGTPVSRSQLRTGDLVFFKTSRRAPVTHAGMYIGDGKFIHSSSGRGVAINDINDKYYWGKRYVGAKRILK</sequence>
<proteinExistence type="inferred from homology"/>
<keyword evidence="4" id="KW-0788">Thiol protease</keyword>
<name>A0A1G8BZM9_ANETH</name>
<dbReference type="InterPro" id="IPR038765">
    <property type="entry name" value="Papain-like_cys_pep_sf"/>
</dbReference>
<dbReference type="OrthoDB" id="9813118at2"/>
<reference evidence="7 10" key="2">
    <citation type="submission" date="2021-08" db="EMBL/GenBank/DDBJ databases">
        <title>Complete genome sequence of the strain Aneurinibacillus thermoaerophilus CCM 8960.</title>
        <authorList>
            <person name="Musilova J."/>
            <person name="Kourilova X."/>
            <person name="Pernicova I."/>
            <person name="Bezdicek M."/>
            <person name="Lengerova M."/>
            <person name="Obruca S."/>
            <person name="Sedlar K."/>
        </authorList>
    </citation>
    <scope>NUCLEOTIDE SEQUENCE [LARGE SCALE GENOMIC DNA]</scope>
    <source>
        <strain evidence="7 10">CCM 8960</strain>
    </source>
</reference>
<dbReference type="GO" id="GO:0008234">
    <property type="term" value="F:cysteine-type peptidase activity"/>
    <property type="evidence" value="ECO:0007669"/>
    <property type="project" value="UniProtKB-KW"/>
</dbReference>
<dbReference type="InterPro" id="IPR051202">
    <property type="entry name" value="Peptidase_C40"/>
</dbReference>
<dbReference type="PANTHER" id="PTHR47053">
    <property type="entry name" value="MUREIN DD-ENDOPEPTIDASE MEPH-RELATED"/>
    <property type="match status" value="1"/>
</dbReference>
<dbReference type="Proteomes" id="UP000826616">
    <property type="component" value="Chromosome"/>
</dbReference>
<evidence type="ECO:0000313" key="9">
    <source>
        <dbReference type="Proteomes" id="UP000198956"/>
    </source>
</evidence>
<dbReference type="RefSeq" id="WP_057897731.1">
    <property type="nucleotide sequence ID" value="NZ_CP080764.1"/>
</dbReference>
<dbReference type="Gene3D" id="3.90.1720.10">
    <property type="entry name" value="endopeptidase domain like (from Nostoc punctiforme)"/>
    <property type="match status" value="1"/>
</dbReference>
<keyword evidence="5" id="KW-0732">Signal</keyword>
<dbReference type="SUPFAM" id="SSF54001">
    <property type="entry name" value="Cysteine proteinases"/>
    <property type="match status" value="1"/>
</dbReference>
<dbReference type="EMBL" id="CP080764">
    <property type="protein sequence ID" value="QYY42271.1"/>
    <property type="molecule type" value="Genomic_DNA"/>
</dbReference>
<evidence type="ECO:0000256" key="2">
    <source>
        <dbReference type="ARBA" id="ARBA00022670"/>
    </source>
</evidence>
<comment type="similarity">
    <text evidence="1">Belongs to the peptidase C40 family.</text>
</comment>
<dbReference type="InterPro" id="IPR000064">
    <property type="entry name" value="NLP_P60_dom"/>
</dbReference>
<gene>
    <name evidence="7" type="ORF">K3F53_15615</name>
    <name evidence="8" type="ORF">SAMN04489735_102248</name>
</gene>
<evidence type="ECO:0000256" key="4">
    <source>
        <dbReference type="ARBA" id="ARBA00022807"/>
    </source>
</evidence>
<feature type="domain" description="NlpC/P60" evidence="6">
    <location>
        <begin position="30"/>
        <end position="153"/>
    </location>
</feature>
<evidence type="ECO:0000313" key="10">
    <source>
        <dbReference type="Proteomes" id="UP000826616"/>
    </source>
</evidence>
<keyword evidence="2" id="KW-0645">Protease</keyword>
<organism evidence="8 9">
    <name type="scientific">Aneurinibacillus thermoaerophilus</name>
    <dbReference type="NCBI Taxonomy" id="143495"/>
    <lineage>
        <taxon>Bacteria</taxon>
        <taxon>Bacillati</taxon>
        <taxon>Bacillota</taxon>
        <taxon>Bacilli</taxon>
        <taxon>Bacillales</taxon>
        <taxon>Paenibacillaceae</taxon>
        <taxon>Aneurinibacillus group</taxon>
        <taxon>Aneurinibacillus</taxon>
    </lineage>
</organism>
<keyword evidence="10" id="KW-1185">Reference proteome</keyword>
<dbReference type="GeneID" id="97142811"/>
<evidence type="ECO:0000313" key="7">
    <source>
        <dbReference type="EMBL" id="QYY42271.1"/>
    </source>
</evidence>